<evidence type="ECO:0000256" key="2">
    <source>
        <dbReference type="ARBA" id="ARBA00022475"/>
    </source>
</evidence>
<evidence type="ECO:0000256" key="4">
    <source>
        <dbReference type="SAM" id="Phobius"/>
    </source>
</evidence>
<accession>A0A832GQ01</accession>
<keyword evidence="2" id="KW-1003">Cell membrane</keyword>
<evidence type="ECO:0000313" key="6">
    <source>
        <dbReference type="EMBL" id="HGV55079.1"/>
    </source>
</evidence>
<feature type="domain" description="4Fe-4S ferredoxin-type" evidence="5">
    <location>
        <begin position="224"/>
        <end position="254"/>
    </location>
</feature>
<feature type="transmembrane region" description="Helical" evidence="4">
    <location>
        <begin position="305"/>
        <end position="328"/>
    </location>
</feature>
<keyword evidence="4" id="KW-0812">Transmembrane</keyword>
<dbReference type="Pfam" id="PF12801">
    <property type="entry name" value="Fer4_5"/>
    <property type="match status" value="2"/>
</dbReference>
<keyword evidence="3 4" id="KW-0472">Membrane</keyword>
<dbReference type="PANTHER" id="PTHR30224">
    <property type="entry name" value="ELECTRON TRANSPORT PROTEIN"/>
    <property type="match status" value="1"/>
</dbReference>
<gene>
    <name evidence="6" type="ORF">ENT73_03190</name>
</gene>
<dbReference type="GO" id="GO:0005886">
    <property type="term" value="C:plasma membrane"/>
    <property type="evidence" value="ECO:0007669"/>
    <property type="project" value="UniProtKB-SubCell"/>
</dbReference>
<protein>
    <submittedName>
        <fullName evidence="6">4Fe-4S binding protein</fullName>
    </submittedName>
</protein>
<feature type="transmembrane region" description="Helical" evidence="4">
    <location>
        <begin position="267"/>
        <end position="285"/>
    </location>
</feature>
<proteinExistence type="predicted"/>
<feature type="transmembrane region" description="Helical" evidence="4">
    <location>
        <begin position="78"/>
        <end position="100"/>
    </location>
</feature>
<sequence length="456" mass="52816">MKVLKTLFWPDLQPENRINLFATFPKIRNFFYQRKNFAYIRTFGDIVFLILIVMGLFGPQNPKENIMLFLSWGVWWTSVVLSWFFLGRMWCAFCPFPGLIRLLQRWRLSFFRLPSAWLKKYGIHLATALFFLIIWLESTTILPQSPFYTALFLLSIVILAGLLGIFYRGQAWCRYLCPLGRITGVAASMSLIEFRPNYAICSGCKGAYCKKGSKAIKPCPVYLGAVAVQNNLNCFICGHCLPLCPHDSPAIYLRHPLREIILNKGKGITCAYVIPFLIGSQLARFLSETPFYHYWLEAINYSHSIFFTILFFWFSFGLIVLTKFAASYFKYFEDPLLGKFNLATAILIPFGFTGELIYRLQYLLKNVGDFLPTLGRQFNLPILLNYGFQIPKPFIQYLSLGLLTLALSGSLYLIFYFYAKEFEKELPFSRYIHFLFLVCGIYLLYLVLILMMNSPV</sequence>
<evidence type="ECO:0000256" key="3">
    <source>
        <dbReference type="ARBA" id="ARBA00023136"/>
    </source>
</evidence>
<feature type="transmembrane region" description="Helical" evidence="4">
    <location>
        <begin position="121"/>
        <end position="141"/>
    </location>
</feature>
<dbReference type="InterPro" id="IPR017896">
    <property type="entry name" value="4Fe4S_Fe-S-bd"/>
</dbReference>
<reference evidence="6" key="1">
    <citation type="journal article" date="2020" name="mSystems">
        <title>Genome- and Community-Level Interaction Insights into Carbon Utilization and Element Cycling Functions of Hydrothermarchaeota in Hydrothermal Sediment.</title>
        <authorList>
            <person name="Zhou Z."/>
            <person name="Liu Y."/>
            <person name="Xu W."/>
            <person name="Pan J."/>
            <person name="Luo Z.H."/>
            <person name="Li M."/>
        </authorList>
    </citation>
    <scope>NUCLEOTIDE SEQUENCE [LARGE SCALE GENOMIC DNA]</scope>
    <source>
        <strain evidence="6">SpSt-605</strain>
    </source>
</reference>
<evidence type="ECO:0000259" key="5">
    <source>
        <dbReference type="PROSITE" id="PS51379"/>
    </source>
</evidence>
<dbReference type="PROSITE" id="PS51379">
    <property type="entry name" value="4FE4S_FER_2"/>
    <property type="match status" value="1"/>
</dbReference>
<feature type="transmembrane region" description="Helical" evidence="4">
    <location>
        <begin position="147"/>
        <end position="167"/>
    </location>
</feature>
<feature type="transmembrane region" description="Helical" evidence="4">
    <location>
        <begin position="38"/>
        <end position="58"/>
    </location>
</feature>
<evidence type="ECO:0000256" key="1">
    <source>
        <dbReference type="ARBA" id="ARBA00004236"/>
    </source>
</evidence>
<dbReference type="AlphaFoldDB" id="A0A832GQ01"/>
<dbReference type="EMBL" id="DSZU01000054">
    <property type="protein sequence ID" value="HGV55079.1"/>
    <property type="molecule type" value="Genomic_DNA"/>
</dbReference>
<dbReference type="InterPro" id="IPR052378">
    <property type="entry name" value="NosR_regulator"/>
</dbReference>
<comment type="subcellular location">
    <subcellularLocation>
        <location evidence="1">Cell membrane</location>
    </subcellularLocation>
</comment>
<feature type="transmembrane region" description="Helical" evidence="4">
    <location>
        <begin position="340"/>
        <end position="358"/>
    </location>
</feature>
<feature type="transmembrane region" description="Helical" evidence="4">
    <location>
        <begin position="431"/>
        <end position="452"/>
    </location>
</feature>
<keyword evidence="4" id="KW-1133">Transmembrane helix</keyword>
<feature type="transmembrane region" description="Helical" evidence="4">
    <location>
        <begin position="394"/>
        <end position="419"/>
    </location>
</feature>
<comment type="caution">
    <text evidence="6">The sequence shown here is derived from an EMBL/GenBank/DDBJ whole genome shotgun (WGS) entry which is preliminary data.</text>
</comment>
<dbReference type="PANTHER" id="PTHR30224:SF4">
    <property type="entry name" value="ELECTRON TRANSPORT PROTEIN YCCM-RELATED"/>
    <property type="match status" value="1"/>
</dbReference>
<organism evidence="6">
    <name type="scientific">Caldimicrobium thiodismutans</name>
    <dbReference type="NCBI Taxonomy" id="1653476"/>
    <lineage>
        <taxon>Bacteria</taxon>
        <taxon>Pseudomonadati</taxon>
        <taxon>Thermodesulfobacteriota</taxon>
        <taxon>Thermodesulfobacteria</taxon>
        <taxon>Thermodesulfobacteriales</taxon>
        <taxon>Thermodesulfobacteriaceae</taxon>
        <taxon>Caldimicrobium</taxon>
    </lineage>
</organism>
<name>A0A832GQ01_9BACT</name>